<gene>
    <name evidence="7" type="ORF">PACLA_8A027233</name>
</gene>
<dbReference type="EMBL" id="CACRXK020008281">
    <property type="protein sequence ID" value="CAB4014383.1"/>
    <property type="molecule type" value="Genomic_DNA"/>
</dbReference>
<dbReference type="InterPro" id="IPR045347">
    <property type="entry name" value="HIND"/>
</dbReference>
<evidence type="ECO:0000313" key="8">
    <source>
        <dbReference type="Proteomes" id="UP001152795"/>
    </source>
</evidence>
<feature type="region of interest" description="Disordered" evidence="6">
    <location>
        <begin position="530"/>
        <end position="562"/>
    </location>
</feature>
<feature type="region of interest" description="Disordered" evidence="6">
    <location>
        <begin position="612"/>
        <end position="634"/>
    </location>
</feature>
<dbReference type="Proteomes" id="UP001152795">
    <property type="component" value="Unassembled WGS sequence"/>
</dbReference>
<keyword evidence="3" id="KW-0507">mRNA processing</keyword>
<dbReference type="Pfam" id="PF03343">
    <property type="entry name" value="SART-1"/>
    <property type="match status" value="1"/>
</dbReference>
<keyword evidence="4" id="KW-0508">mRNA splicing</keyword>
<dbReference type="AlphaFoldDB" id="A0A7D9IQY2"/>
<comment type="caution">
    <text evidence="7">The sequence shown here is derived from an EMBL/GenBank/DDBJ whole genome shotgun (WGS) entry which is preliminary data.</text>
</comment>
<dbReference type="InterPro" id="IPR005011">
    <property type="entry name" value="SNU66/SART1"/>
</dbReference>
<dbReference type="GO" id="GO:0000481">
    <property type="term" value="P:maturation of 5S rRNA"/>
    <property type="evidence" value="ECO:0007669"/>
    <property type="project" value="TreeGrafter"/>
</dbReference>
<evidence type="ECO:0000256" key="2">
    <source>
        <dbReference type="ARBA" id="ARBA00006076"/>
    </source>
</evidence>
<feature type="region of interest" description="Disordered" evidence="6">
    <location>
        <begin position="383"/>
        <end position="414"/>
    </location>
</feature>
<comment type="subcellular location">
    <subcellularLocation>
        <location evidence="1">Nucleus</location>
    </subcellularLocation>
</comment>
<evidence type="ECO:0000256" key="6">
    <source>
        <dbReference type="SAM" id="MobiDB-lite"/>
    </source>
</evidence>
<dbReference type="OrthoDB" id="5583at2759"/>
<organism evidence="7 8">
    <name type="scientific">Paramuricea clavata</name>
    <name type="common">Red gorgonian</name>
    <name type="synonym">Violescent sea-whip</name>
    <dbReference type="NCBI Taxonomy" id="317549"/>
    <lineage>
        <taxon>Eukaryota</taxon>
        <taxon>Metazoa</taxon>
        <taxon>Cnidaria</taxon>
        <taxon>Anthozoa</taxon>
        <taxon>Octocorallia</taxon>
        <taxon>Malacalcyonacea</taxon>
        <taxon>Plexauridae</taxon>
        <taxon>Paramuricea</taxon>
    </lineage>
</organism>
<keyword evidence="8" id="KW-1185">Reference proteome</keyword>
<feature type="compositionally biased region" description="Basic and acidic residues" evidence="6">
    <location>
        <begin position="106"/>
        <end position="118"/>
    </location>
</feature>
<dbReference type="GO" id="GO:0045292">
    <property type="term" value="P:mRNA cis splicing, via spliceosome"/>
    <property type="evidence" value="ECO:0007669"/>
    <property type="project" value="TreeGrafter"/>
</dbReference>
<feature type="region of interest" description="Disordered" evidence="6">
    <location>
        <begin position="1"/>
        <end position="45"/>
    </location>
</feature>
<feature type="region of interest" description="Disordered" evidence="6">
    <location>
        <begin position="94"/>
        <end position="132"/>
    </location>
</feature>
<dbReference type="PANTHER" id="PTHR14152">
    <property type="entry name" value="SQUAMOUS CELL CARCINOMA ANTIGEN RECOGNISED BY CYTOTOXIC T LYMPHOCYTES"/>
    <property type="match status" value="1"/>
</dbReference>
<evidence type="ECO:0000256" key="3">
    <source>
        <dbReference type="ARBA" id="ARBA00022664"/>
    </source>
</evidence>
<reference evidence="7" key="1">
    <citation type="submission" date="2020-04" db="EMBL/GenBank/DDBJ databases">
        <authorList>
            <person name="Alioto T."/>
            <person name="Alioto T."/>
            <person name="Gomez Garrido J."/>
        </authorList>
    </citation>
    <scope>NUCLEOTIDE SEQUENCE</scope>
    <source>
        <strain evidence="7">A484AB</strain>
    </source>
</reference>
<evidence type="ECO:0000256" key="5">
    <source>
        <dbReference type="ARBA" id="ARBA00023242"/>
    </source>
</evidence>
<name>A0A7D9IQY2_PARCT</name>
<evidence type="ECO:0000313" key="7">
    <source>
        <dbReference type="EMBL" id="CAB4014383.1"/>
    </source>
</evidence>
<evidence type="ECO:0000256" key="1">
    <source>
        <dbReference type="ARBA" id="ARBA00004123"/>
    </source>
</evidence>
<sequence>MGSSKKKREKDKDGERKKHKRDKRERGSDKKSRRRREDDDELLNYALHDPVEVQQNVYDYGHGFISKVEQEEGQTKDEASLSIEQTNKIRAKLGLKPLTVPSTNSDEAKSGDKEEEFVHAPPVNIAQQESQEKYRERLKEIREKREMQKKLGKVKRLAESDSDNEDSALLWVKKVRKKETEKKLAAKRAQLLEEMDEEFGVGELVENVMGNKTKGYTARNLKGLTVEHSSEMIKEGKDVVLTLKDSGVLDNEDDVLVNVNLIDTEKANKNVELRKKKPGYQAYDEFDEAGEQKVLGLLSKYDEEIDGEKKKTFNLGAGGGVNLTKEQELQKIRDRLKNQAVSLTLPQVQTQSEYYTEQEMLKFKKPKKRRKIKKRETLKADDLIPLENSRTADHGSRNSRQASVKKSKHESTQDDVMEWQMADPDDVAIQGPDVNDQEPLIEDDDAQLELQLALERSRRSKIKKENVGAEKVIESLTSISNNMDTKSASRSTIVLDSTSEFCRTLGEIPTYGASGNRADLDDLDEDMDVERPGDEAGGWEVVKDNKLPGINNESTSKDTNVLDDEPTLGLGVGAALTLVQKKGLIESDKKERKFAGGLSLPETVKVIDEEKMRDEERDRLRERGRDRDRERYNPNAFKEKAGYKPDVKLEYVDEQGRHMNPKEAFRYLSHKFHGKIPGKLKSEKRQKKFADDMALKKMNAGDTPLNTVALFSEKQKQGQTPYLILSGGGQTFSAGPTIQKGK</sequence>
<keyword evidence="5" id="KW-0539">Nucleus</keyword>
<accession>A0A7D9IQY2</accession>
<protein>
    <submittedName>
        <fullName evidence="7">U4 tri-snRNP-associated 1-like</fullName>
    </submittedName>
</protein>
<dbReference type="GO" id="GO:0046540">
    <property type="term" value="C:U4/U6 x U5 tri-snRNP complex"/>
    <property type="evidence" value="ECO:0007669"/>
    <property type="project" value="InterPro"/>
</dbReference>
<proteinExistence type="inferred from homology"/>
<dbReference type="Pfam" id="PF19252">
    <property type="entry name" value="HIND"/>
    <property type="match status" value="1"/>
</dbReference>
<evidence type="ECO:0000256" key="4">
    <source>
        <dbReference type="ARBA" id="ARBA00023187"/>
    </source>
</evidence>
<comment type="similarity">
    <text evidence="2">Belongs to the SNU66/SART1 family.</text>
</comment>
<dbReference type="PANTHER" id="PTHR14152:SF5">
    <property type="entry name" value="U4_U6.U5 TRI-SNRNP-ASSOCIATED PROTEIN 1"/>
    <property type="match status" value="1"/>
</dbReference>